<accession>A0ABV9LVD8</accession>
<organism evidence="1 2">
    <name type="scientific">Glaciecola siphonariae</name>
    <dbReference type="NCBI Taxonomy" id="521012"/>
    <lineage>
        <taxon>Bacteria</taxon>
        <taxon>Pseudomonadati</taxon>
        <taxon>Pseudomonadota</taxon>
        <taxon>Gammaproteobacteria</taxon>
        <taxon>Alteromonadales</taxon>
        <taxon>Alteromonadaceae</taxon>
        <taxon>Glaciecola</taxon>
    </lineage>
</organism>
<protein>
    <submittedName>
        <fullName evidence="1">Uncharacterized protein</fullName>
    </submittedName>
</protein>
<sequence>MQPSIKFEKIWSDEDITELRITVSNGRSFFSNSVYIGNDHLATMFKDIDSFKSNYYGGIRDIELGTFGREYANGAFHARLHFPKPGNLFISTTQQSEFFDFKGLEVASEAKMYLSTEPGLLDNFLIELKSMSNDNSTTAELICT</sequence>
<evidence type="ECO:0000313" key="1">
    <source>
        <dbReference type="EMBL" id="MFC4699408.1"/>
    </source>
</evidence>
<dbReference type="RefSeq" id="WP_382406156.1">
    <property type="nucleotide sequence ID" value="NZ_JBHSGU010000002.1"/>
</dbReference>
<name>A0ABV9LVD8_9ALTE</name>
<evidence type="ECO:0000313" key="2">
    <source>
        <dbReference type="Proteomes" id="UP001595897"/>
    </source>
</evidence>
<reference evidence="2" key="1">
    <citation type="journal article" date="2019" name="Int. J. Syst. Evol. Microbiol.">
        <title>The Global Catalogue of Microorganisms (GCM) 10K type strain sequencing project: providing services to taxonomists for standard genome sequencing and annotation.</title>
        <authorList>
            <consortium name="The Broad Institute Genomics Platform"/>
            <consortium name="The Broad Institute Genome Sequencing Center for Infectious Disease"/>
            <person name="Wu L."/>
            <person name="Ma J."/>
        </authorList>
    </citation>
    <scope>NUCLEOTIDE SEQUENCE [LARGE SCALE GENOMIC DNA]</scope>
    <source>
        <strain evidence="2">KACC 12507</strain>
    </source>
</reference>
<keyword evidence="2" id="KW-1185">Reference proteome</keyword>
<dbReference type="EMBL" id="JBHSGU010000002">
    <property type="protein sequence ID" value="MFC4699408.1"/>
    <property type="molecule type" value="Genomic_DNA"/>
</dbReference>
<gene>
    <name evidence="1" type="ORF">ACFO4O_04445</name>
</gene>
<comment type="caution">
    <text evidence="1">The sequence shown here is derived from an EMBL/GenBank/DDBJ whole genome shotgun (WGS) entry which is preliminary data.</text>
</comment>
<dbReference type="Proteomes" id="UP001595897">
    <property type="component" value="Unassembled WGS sequence"/>
</dbReference>
<proteinExistence type="predicted"/>